<dbReference type="InterPro" id="IPR053925">
    <property type="entry name" value="RecX_HTH_3rd"/>
</dbReference>
<evidence type="ECO:0000256" key="3">
    <source>
        <dbReference type="ARBA" id="ARBA00018111"/>
    </source>
</evidence>
<dbReference type="AlphaFoldDB" id="A0A240C578"/>
<dbReference type="NCBIfam" id="NF010733">
    <property type="entry name" value="PRK14135.1"/>
    <property type="match status" value="1"/>
</dbReference>
<dbReference type="InterPro" id="IPR019960">
    <property type="entry name" value="T1SS_VCA0849"/>
</dbReference>
<dbReference type="Proteomes" id="UP000652995">
    <property type="component" value="Unassembled WGS sequence"/>
</dbReference>
<dbReference type="Pfam" id="PF21982">
    <property type="entry name" value="RecX_HTH1"/>
    <property type="match status" value="1"/>
</dbReference>
<reference evidence="11" key="3">
    <citation type="journal article" date="2019" name="Int. J. Syst. Evol. Microbiol.">
        <title>The Global Catalogue of Microorganisms (GCM) 10K type strain sequencing project: providing services to taxonomists for standard genome sequencing and annotation.</title>
        <authorList>
            <consortium name="The Broad Institute Genomics Platform"/>
            <consortium name="The Broad Institute Genome Sequencing Center for Infectious Disease"/>
            <person name="Wu L."/>
            <person name="Ma J."/>
        </authorList>
    </citation>
    <scope>NUCLEOTIDE SEQUENCE [LARGE SCALE GENOMIC DNA]</scope>
    <source>
        <strain evidence="11">CCM 4175</strain>
    </source>
</reference>
<keyword evidence="4 5" id="KW-0963">Cytoplasm</keyword>
<dbReference type="PANTHER" id="PTHR33602:SF1">
    <property type="entry name" value="REGULATORY PROTEIN RECX FAMILY PROTEIN"/>
    <property type="match status" value="1"/>
</dbReference>
<dbReference type="EMBL" id="BMCB01000006">
    <property type="protein sequence ID" value="GGA89699.1"/>
    <property type="molecule type" value="Genomic_DNA"/>
</dbReference>
<keyword evidence="11" id="KW-1185">Reference proteome</keyword>
<dbReference type="OrthoDB" id="5421057at2"/>
<dbReference type="Gene3D" id="1.10.10.10">
    <property type="entry name" value="Winged helix-like DNA-binding domain superfamily/Winged helix DNA-binding domain"/>
    <property type="match status" value="4"/>
</dbReference>
<dbReference type="GO" id="GO:0005737">
    <property type="term" value="C:cytoplasm"/>
    <property type="evidence" value="ECO:0007669"/>
    <property type="project" value="UniProtKB-SubCell"/>
</dbReference>
<evidence type="ECO:0000256" key="4">
    <source>
        <dbReference type="ARBA" id="ARBA00022490"/>
    </source>
</evidence>
<evidence type="ECO:0000313" key="8">
    <source>
        <dbReference type="EMBL" id="GGA89699.1"/>
    </source>
</evidence>
<reference evidence="8" key="1">
    <citation type="journal article" date="2014" name="Int. J. Syst. Evol. Microbiol.">
        <title>Complete genome of a new Firmicutes species belonging to the dominant human colonic microbiota ('Ruminococcus bicirculans') reveals two chromosomes and a selective capacity to utilize plant glucans.</title>
        <authorList>
            <consortium name="NISC Comparative Sequencing Program"/>
            <person name="Wegmann U."/>
            <person name="Louis P."/>
            <person name="Goesmann A."/>
            <person name="Henrissat B."/>
            <person name="Duncan S.H."/>
            <person name="Flint H.J."/>
        </authorList>
    </citation>
    <scope>NUCLEOTIDE SEQUENCE</scope>
    <source>
        <strain evidence="8">CCM 4175</strain>
    </source>
</reference>
<evidence type="ECO:0000256" key="5">
    <source>
        <dbReference type="HAMAP-Rule" id="MF_01114"/>
    </source>
</evidence>
<feature type="domain" description="RecX third three-helical" evidence="6">
    <location>
        <begin position="154"/>
        <end position="198"/>
    </location>
</feature>
<evidence type="ECO:0000313" key="11">
    <source>
        <dbReference type="Proteomes" id="UP000652995"/>
    </source>
</evidence>
<sequence>MATISKIEVQKKHHERFNLYIDGEFKAGISIDTLVDFNLKKGDTIDDAQLKRILEREHQQQANNDAINYLSHRKRTRHEISTHLLSKDYSESVIANAIAYCERLRLIDHEDYVESLKNTMLRTTDKGPEVFRQKLYKAGIEEPLLEAGVVQYKEEQSFEQICHVAQKIVHQKKGPVAKIRQQVQQSLMQKGYQMDTIHLVTETLDFQQDPEIIDNLLQRDLEKIYNKYQKRYNGYTLTMKTMEALVRKGYAYEDVQRKIRESGIEDES</sequence>
<dbReference type="RefSeq" id="WP_095117369.1">
    <property type="nucleotide sequence ID" value="NZ_BMCB01000006.1"/>
</dbReference>
<accession>A0A240C578</accession>
<proteinExistence type="inferred from homology"/>
<dbReference type="Pfam" id="PF21981">
    <property type="entry name" value="RecX_HTH3"/>
    <property type="match status" value="2"/>
</dbReference>
<dbReference type="HAMAP" id="MF_01114">
    <property type="entry name" value="RecX"/>
    <property type="match status" value="1"/>
</dbReference>
<gene>
    <name evidence="5 9" type="primary">recX</name>
    <name evidence="8" type="ORF">GCM10007183_12400</name>
    <name evidence="9" type="ORF">SAMEA4412661_01472</name>
</gene>
<feature type="domain" description="RecX third three-helical" evidence="6">
    <location>
        <begin position="217"/>
        <end position="257"/>
    </location>
</feature>
<comment type="subcellular location">
    <subcellularLocation>
        <location evidence="1 5">Cytoplasm</location>
    </subcellularLocation>
</comment>
<name>A0A240C578_9STAP</name>
<dbReference type="PANTHER" id="PTHR33602">
    <property type="entry name" value="REGULATORY PROTEIN RECX FAMILY PROTEIN"/>
    <property type="match status" value="1"/>
</dbReference>
<evidence type="ECO:0000256" key="2">
    <source>
        <dbReference type="ARBA" id="ARBA00009695"/>
    </source>
</evidence>
<dbReference type="InterPro" id="IPR036388">
    <property type="entry name" value="WH-like_DNA-bd_sf"/>
</dbReference>
<dbReference type="KEGG" id="smus:C7J88_04040"/>
<protein>
    <recommendedName>
        <fullName evidence="3 5">Regulatory protein RecX</fullName>
    </recommendedName>
</protein>
<dbReference type="NCBIfam" id="TIGR03661">
    <property type="entry name" value="T1SS_VCA0849"/>
    <property type="match status" value="1"/>
</dbReference>
<feature type="domain" description="RecX first three-helical" evidence="7">
    <location>
        <begin position="64"/>
        <end position="101"/>
    </location>
</feature>
<evidence type="ECO:0000259" key="6">
    <source>
        <dbReference type="Pfam" id="PF21981"/>
    </source>
</evidence>
<evidence type="ECO:0000256" key="1">
    <source>
        <dbReference type="ARBA" id="ARBA00004496"/>
    </source>
</evidence>
<dbReference type="InterPro" id="IPR003783">
    <property type="entry name" value="Regulatory_RecX"/>
</dbReference>
<organism evidence="9 10">
    <name type="scientific">Staphylococcus muscae</name>
    <dbReference type="NCBI Taxonomy" id="1294"/>
    <lineage>
        <taxon>Bacteria</taxon>
        <taxon>Bacillati</taxon>
        <taxon>Bacillota</taxon>
        <taxon>Bacilli</taxon>
        <taxon>Bacillales</taxon>
        <taxon>Staphylococcaceae</taxon>
        <taxon>Staphylococcus</taxon>
    </lineage>
</organism>
<dbReference type="EMBL" id="LT906464">
    <property type="protein sequence ID" value="SNW03134.1"/>
    <property type="molecule type" value="Genomic_DNA"/>
</dbReference>
<dbReference type="GO" id="GO:0006282">
    <property type="term" value="P:regulation of DNA repair"/>
    <property type="evidence" value="ECO:0007669"/>
    <property type="project" value="UniProtKB-UniRule"/>
</dbReference>
<dbReference type="InterPro" id="IPR053926">
    <property type="entry name" value="RecX_HTH_1st"/>
</dbReference>
<evidence type="ECO:0000259" key="7">
    <source>
        <dbReference type="Pfam" id="PF21982"/>
    </source>
</evidence>
<reference evidence="8" key="4">
    <citation type="submission" date="2024-05" db="EMBL/GenBank/DDBJ databases">
        <authorList>
            <person name="Sun Q."/>
            <person name="Sedlacek I."/>
        </authorList>
    </citation>
    <scope>NUCLEOTIDE SEQUENCE</scope>
    <source>
        <strain evidence="8">CCM 4175</strain>
    </source>
</reference>
<comment type="function">
    <text evidence="5">Modulates RecA activity.</text>
</comment>
<evidence type="ECO:0000313" key="9">
    <source>
        <dbReference type="EMBL" id="SNW03134.1"/>
    </source>
</evidence>
<dbReference type="Proteomes" id="UP000243706">
    <property type="component" value="Chromosome 1"/>
</dbReference>
<reference evidence="9 10" key="2">
    <citation type="submission" date="2017-06" db="EMBL/GenBank/DDBJ databases">
        <authorList>
            <consortium name="Pathogen Informatics"/>
        </authorList>
    </citation>
    <scope>NUCLEOTIDE SEQUENCE [LARGE SCALE GENOMIC DNA]</scope>
    <source>
        <strain evidence="9 10">NCTC13833</strain>
    </source>
</reference>
<comment type="similarity">
    <text evidence="2 5">Belongs to the RecX family.</text>
</comment>
<evidence type="ECO:0000313" key="10">
    <source>
        <dbReference type="Proteomes" id="UP000243706"/>
    </source>
</evidence>